<name>A0A8D9BVB2_9HEMI</name>
<organism evidence="2">
    <name type="scientific">Cacopsylla melanoneura</name>
    <dbReference type="NCBI Taxonomy" id="428564"/>
    <lineage>
        <taxon>Eukaryota</taxon>
        <taxon>Metazoa</taxon>
        <taxon>Ecdysozoa</taxon>
        <taxon>Arthropoda</taxon>
        <taxon>Hexapoda</taxon>
        <taxon>Insecta</taxon>
        <taxon>Pterygota</taxon>
        <taxon>Neoptera</taxon>
        <taxon>Paraneoptera</taxon>
        <taxon>Hemiptera</taxon>
        <taxon>Sternorrhyncha</taxon>
        <taxon>Psylloidea</taxon>
        <taxon>Psyllidae</taxon>
        <taxon>Psyllinae</taxon>
        <taxon>Cacopsylla</taxon>
    </lineage>
</organism>
<feature type="compositionally biased region" description="Polar residues" evidence="1">
    <location>
        <begin position="77"/>
        <end position="86"/>
    </location>
</feature>
<dbReference type="AlphaFoldDB" id="A0A8D9BVB2"/>
<sequence length="108" mass="12371">MLANVTFASISLIKYAYCHIYISSRVIYHLWLPQGSSVLENNEMTLYYLPLNFFAKDCCEDGPSEGNPKGKERQTKSHFANSVASKHQSAFSRHCFTVREKMNNSEIE</sequence>
<accession>A0A8D9BVB2</accession>
<proteinExistence type="predicted"/>
<feature type="region of interest" description="Disordered" evidence="1">
    <location>
        <begin position="64"/>
        <end position="86"/>
    </location>
</feature>
<reference evidence="2" key="1">
    <citation type="submission" date="2021-05" db="EMBL/GenBank/DDBJ databases">
        <authorList>
            <person name="Alioto T."/>
            <person name="Alioto T."/>
            <person name="Gomez Garrido J."/>
        </authorList>
    </citation>
    <scope>NUCLEOTIDE SEQUENCE</scope>
</reference>
<dbReference type="EMBL" id="HBUF01666418">
    <property type="protein sequence ID" value="CAG6789707.1"/>
    <property type="molecule type" value="Transcribed_RNA"/>
</dbReference>
<evidence type="ECO:0000313" key="2">
    <source>
        <dbReference type="EMBL" id="CAG6789707.1"/>
    </source>
</evidence>
<protein>
    <submittedName>
        <fullName evidence="2">Uncharacterized protein</fullName>
    </submittedName>
</protein>
<evidence type="ECO:0000256" key="1">
    <source>
        <dbReference type="SAM" id="MobiDB-lite"/>
    </source>
</evidence>